<protein>
    <submittedName>
        <fullName evidence="2">DUF58 domain-containing protein</fullName>
    </submittedName>
</protein>
<dbReference type="PANTHER" id="PTHR33608">
    <property type="entry name" value="BLL2464 PROTEIN"/>
    <property type="match status" value="1"/>
</dbReference>
<dbReference type="EMBL" id="JABDJR010000198">
    <property type="protein sequence ID" value="NNF06148.1"/>
    <property type="molecule type" value="Genomic_DNA"/>
</dbReference>
<dbReference type="PANTHER" id="PTHR33608:SF7">
    <property type="entry name" value="DUF58 DOMAIN-CONTAINING PROTEIN"/>
    <property type="match status" value="1"/>
</dbReference>
<comment type="caution">
    <text evidence="2">The sequence shown here is derived from an EMBL/GenBank/DDBJ whole genome shotgun (WGS) entry which is preliminary data.</text>
</comment>
<proteinExistence type="predicted"/>
<gene>
    <name evidence="2" type="ORF">HKN21_05255</name>
</gene>
<accession>A0A7Y2EDP4</accession>
<dbReference type="Gene3D" id="3.40.50.410">
    <property type="entry name" value="von Willebrand factor, type A domain"/>
    <property type="match status" value="1"/>
</dbReference>
<dbReference type="InterPro" id="IPR002881">
    <property type="entry name" value="DUF58"/>
</dbReference>
<sequence>MLAEKTLEYLDPESLSKLKGLDLIAKLVVEGFLTGLHKSPYHGFSVEFAEHRPYMPGDPLKHVDWKLYGKSDRFYTKRYEQETNLRSHILLDVSASMGYASEGRVTKFQYASYLGASLAYLMLMQQDAVGLLTFKNSIEKMIPARANSAHLKLLLAELEKAKPSSTTEMSTALNQMAERIQRRGLVILISDLMDEPERVMEALKHFRYRDHEVVVFHVLDPYEIDFPFKEESSFVDLETGDELMTHPWEIATEYKRRFEEWQAKYKRMCLESRIEYEPLSTKTPYDRALLRYLEKRKKLN</sequence>
<dbReference type="SUPFAM" id="SSF53300">
    <property type="entry name" value="vWA-like"/>
    <property type="match status" value="1"/>
</dbReference>
<dbReference type="InterPro" id="IPR036465">
    <property type="entry name" value="vWFA_dom_sf"/>
</dbReference>
<name>A0A7Y2EDP4_UNCEI</name>
<feature type="domain" description="DUF58" evidence="1">
    <location>
        <begin position="50"/>
        <end position="247"/>
    </location>
</feature>
<reference evidence="2 3" key="1">
    <citation type="submission" date="2020-03" db="EMBL/GenBank/DDBJ databases">
        <title>Metabolic flexibility allows generalist bacteria to become dominant in a frequently disturbed ecosystem.</title>
        <authorList>
            <person name="Chen Y.-J."/>
            <person name="Leung P.M."/>
            <person name="Bay S.K."/>
            <person name="Hugenholtz P."/>
            <person name="Kessler A.J."/>
            <person name="Shelley G."/>
            <person name="Waite D.W."/>
            <person name="Cook P.L."/>
            <person name="Greening C."/>
        </authorList>
    </citation>
    <scope>NUCLEOTIDE SEQUENCE [LARGE SCALE GENOMIC DNA]</scope>
    <source>
        <strain evidence="2">SS_bin_28</strain>
    </source>
</reference>
<evidence type="ECO:0000313" key="3">
    <source>
        <dbReference type="Proteomes" id="UP000547674"/>
    </source>
</evidence>
<dbReference type="AlphaFoldDB" id="A0A7Y2EDP4"/>
<evidence type="ECO:0000259" key="1">
    <source>
        <dbReference type="Pfam" id="PF01882"/>
    </source>
</evidence>
<evidence type="ECO:0000313" key="2">
    <source>
        <dbReference type="EMBL" id="NNF06148.1"/>
    </source>
</evidence>
<dbReference type="Pfam" id="PF01882">
    <property type="entry name" value="DUF58"/>
    <property type="match status" value="1"/>
</dbReference>
<organism evidence="2 3">
    <name type="scientific">Eiseniibacteriota bacterium</name>
    <dbReference type="NCBI Taxonomy" id="2212470"/>
    <lineage>
        <taxon>Bacteria</taxon>
        <taxon>Candidatus Eiseniibacteriota</taxon>
    </lineage>
</organism>
<dbReference type="Proteomes" id="UP000547674">
    <property type="component" value="Unassembled WGS sequence"/>
</dbReference>